<comment type="caution">
    <text evidence="2">The sequence shown here is derived from an EMBL/GenBank/DDBJ whole genome shotgun (WGS) entry which is preliminary data.</text>
</comment>
<dbReference type="Proteomes" id="UP001058974">
    <property type="component" value="Chromosome 7"/>
</dbReference>
<dbReference type="EMBL" id="JAMSHJ010000007">
    <property type="protein sequence ID" value="KAI5384546.1"/>
    <property type="molecule type" value="Genomic_DNA"/>
</dbReference>
<organism evidence="2 3">
    <name type="scientific">Pisum sativum</name>
    <name type="common">Garden pea</name>
    <name type="synonym">Lathyrus oleraceus</name>
    <dbReference type="NCBI Taxonomy" id="3888"/>
    <lineage>
        <taxon>Eukaryota</taxon>
        <taxon>Viridiplantae</taxon>
        <taxon>Streptophyta</taxon>
        <taxon>Embryophyta</taxon>
        <taxon>Tracheophyta</taxon>
        <taxon>Spermatophyta</taxon>
        <taxon>Magnoliopsida</taxon>
        <taxon>eudicotyledons</taxon>
        <taxon>Gunneridae</taxon>
        <taxon>Pentapetalae</taxon>
        <taxon>rosids</taxon>
        <taxon>fabids</taxon>
        <taxon>Fabales</taxon>
        <taxon>Fabaceae</taxon>
        <taxon>Papilionoideae</taxon>
        <taxon>50 kb inversion clade</taxon>
        <taxon>NPAAA clade</taxon>
        <taxon>Hologalegina</taxon>
        <taxon>IRL clade</taxon>
        <taxon>Fabeae</taxon>
        <taxon>Lathyrus</taxon>
    </lineage>
</organism>
<proteinExistence type="predicted"/>
<reference evidence="2 3" key="1">
    <citation type="journal article" date="2022" name="Nat. Genet.">
        <title>Improved pea reference genome and pan-genome highlight genomic features and evolutionary characteristics.</title>
        <authorList>
            <person name="Yang T."/>
            <person name="Liu R."/>
            <person name="Luo Y."/>
            <person name="Hu S."/>
            <person name="Wang D."/>
            <person name="Wang C."/>
            <person name="Pandey M.K."/>
            <person name="Ge S."/>
            <person name="Xu Q."/>
            <person name="Li N."/>
            <person name="Li G."/>
            <person name="Huang Y."/>
            <person name="Saxena R.K."/>
            <person name="Ji Y."/>
            <person name="Li M."/>
            <person name="Yan X."/>
            <person name="He Y."/>
            <person name="Liu Y."/>
            <person name="Wang X."/>
            <person name="Xiang C."/>
            <person name="Varshney R.K."/>
            <person name="Ding H."/>
            <person name="Gao S."/>
            <person name="Zong X."/>
        </authorList>
    </citation>
    <scope>NUCLEOTIDE SEQUENCE [LARGE SCALE GENOMIC DNA]</scope>
    <source>
        <strain evidence="2 3">cv. Zhongwan 6</strain>
    </source>
</reference>
<accession>A0A9D4ZTT6</accession>
<evidence type="ECO:0000256" key="1">
    <source>
        <dbReference type="SAM" id="MobiDB-lite"/>
    </source>
</evidence>
<dbReference type="AlphaFoldDB" id="A0A9D4ZTT6"/>
<evidence type="ECO:0000313" key="2">
    <source>
        <dbReference type="EMBL" id="KAI5384546.1"/>
    </source>
</evidence>
<protein>
    <submittedName>
        <fullName evidence="2">Uncharacterized protein</fullName>
    </submittedName>
</protein>
<keyword evidence="3" id="KW-1185">Reference proteome</keyword>
<name>A0A9D4ZTT6_PEA</name>
<feature type="region of interest" description="Disordered" evidence="1">
    <location>
        <begin position="171"/>
        <end position="213"/>
    </location>
</feature>
<evidence type="ECO:0000313" key="3">
    <source>
        <dbReference type="Proteomes" id="UP001058974"/>
    </source>
</evidence>
<sequence length="261" mass="29064">MHVSTETSGSSSPTARADEPFQMINLSDLVLDVAPLSMIHPSTQKKATPSISKNVKTSGKSSIFEPTILSGDKTVVEEGSRSKVYEMRNPTKHTGVIENQTGVERITIDKIKKKVDECVLEQATHERISKKKDDHVVNVDDLTSDKEPFTNIMTLGIAKRLPRRKGKVMMFEDSPSKEVKRKSGGMKSTPSRSSKGKSHVGPARSWSKVNTPTRKRKVVYSSDYEFEVEEDVQDITYVRRYAKKKPYDVVPVAPLDNVAGV</sequence>
<gene>
    <name evidence="2" type="ORF">KIW84_071522</name>
</gene>
<dbReference type="Gramene" id="Psat07G0152200-T1">
    <property type="protein sequence ID" value="KAI5384546.1"/>
    <property type="gene ID" value="KIW84_071522"/>
</dbReference>